<keyword evidence="2" id="KW-1185">Reference proteome</keyword>
<evidence type="ECO:0008006" key="3">
    <source>
        <dbReference type="Google" id="ProtNLM"/>
    </source>
</evidence>
<evidence type="ECO:0000313" key="1">
    <source>
        <dbReference type="EMBL" id="MCT4373260.1"/>
    </source>
</evidence>
<proteinExistence type="predicted"/>
<accession>A0ABT2KR04</accession>
<dbReference type="EMBL" id="NTHN02000078">
    <property type="protein sequence ID" value="MCT4373260.1"/>
    <property type="molecule type" value="Genomic_DNA"/>
</dbReference>
<evidence type="ECO:0000313" key="2">
    <source>
        <dbReference type="Proteomes" id="UP000217448"/>
    </source>
</evidence>
<organism evidence="1 2">
    <name type="scientific">Alloyangia mangrovi</name>
    <dbReference type="NCBI Taxonomy" id="1779329"/>
    <lineage>
        <taxon>Bacteria</taxon>
        <taxon>Pseudomonadati</taxon>
        <taxon>Pseudomonadota</taxon>
        <taxon>Alphaproteobacteria</taxon>
        <taxon>Rhodobacterales</taxon>
        <taxon>Roseobacteraceae</taxon>
        <taxon>Alloyangia</taxon>
    </lineage>
</organism>
<dbReference type="RefSeq" id="WP_141244477.1">
    <property type="nucleotide sequence ID" value="NZ_NTHN02000078.1"/>
</dbReference>
<reference evidence="2" key="1">
    <citation type="submission" date="2023-07" db="EMBL/GenBank/DDBJ databases">
        <title>Yangia mangrovi SAOS 153D genome.</title>
        <authorList>
            <person name="Verma A."/>
            <person name="Pal Y."/>
            <person name="Sundharam S."/>
            <person name="Bisht B."/>
            <person name="Srinivasan K."/>
        </authorList>
    </citation>
    <scope>NUCLEOTIDE SEQUENCE [LARGE SCALE GENOMIC DNA]</scope>
    <source>
        <strain evidence="2">SAOS 153D</strain>
    </source>
</reference>
<dbReference type="Proteomes" id="UP000217448">
    <property type="component" value="Unassembled WGS sequence"/>
</dbReference>
<protein>
    <recommendedName>
        <fullName evidence="3">DNA-directed DNA polymerase family A palm domain-containing protein</fullName>
    </recommendedName>
</protein>
<comment type="caution">
    <text evidence="1">The sequence shown here is derived from an EMBL/GenBank/DDBJ whole genome shotgun (WGS) entry which is preliminary data.</text>
</comment>
<gene>
    <name evidence="1" type="ORF">CLG85_024400</name>
</gene>
<sequence length="504" mass="57178">MQDDPFELDEHRVVELAKRVGSDPSQHVRMQDVRSSFPLLPKIQGTKGYRTKLSRAAETLYRMIHTNDHVTANFGKKVILRGKDHGVLPTLPKRPKPAHLFALEMLLHSLANLASWPTKMEGGQLLRRDYVAIPLDHNQFSKDSYKHLSGTAFRHMVYALTVYTEEVNPHPWLEYRSSHYNQKTGERKQSRVRPATSFCNWMTSQGLIFGNHPFARSVRNKLGEALLRVSFENPTTGEIIATPLNRPLQDEELVLPLINDALAGQALSRPLNSYKEFTDNFDFDRGTPKAMLCGSKRLYRQFAGADGRGGRLYGHWVQNIPGWLRRGLLIKGKPVAELDFRNMQLVLLYGLSKVPVPDVEDLYAMPGMPRDRDDMKMVLTLSVGNPTRDETLGAIRKRLHDEGRAGPDKAERLYNTFWACHEAVSPHQKHARDGVWAVLQNLDSRIALRILAKLLDQEITAIPVHDSFIVERRHAETTERMMKEVFAGYCPGTSVHVNVTSKGA</sequence>
<name>A0ABT2KR04_9RHOB</name>